<keyword evidence="4" id="KW-0648">Protein biosynthesis</keyword>
<dbReference type="Proteomes" id="UP001165082">
    <property type="component" value="Unassembled WGS sequence"/>
</dbReference>
<evidence type="ECO:0000313" key="8">
    <source>
        <dbReference type="Proteomes" id="UP001165082"/>
    </source>
</evidence>
<evidence type="ECO:0000256" key="1">
    <source>
        <dbReference type="ARBA" id="ARBA00022598"/>
    </source>
</evidence>
<evidence type="ECO:0000256" key="4">
    <source>
        <dbReference type="ARBA" id="ARBA00022917"/>
    </source>
</evidence>
<feature type="domain" description="Methionyl/Leucyl tRNA synthetase" evidence="6">
    <location>
        <begin position="33"/>
        <end position="131"/>
    </location>
</feature>
<evidence type="ECO:0000256" key="3">
    <source>
        <dbReference type="ARBA" id="ARBA00022840"/>
    </source>
</evidence>
<evidence type="ECO:0000256" key="5">
    <source>
        <dbReference type="ARBA" id="ARBA00023146"/>
    </source>
</evidence>
<evidence type="ECO:0000256" key="2">
    <source>
        <dbReference type="ARBA" id="ARBA00022741"/>
    </source>
</evidence>
<dbReference type="PANTHER" id="PTHR43326">
    <property type="entry name" value="METHIONYL-TRNA SYNTHETASE"/>
    <property type="match status" value="1"/>
</dbReference>
<keyword evidence="8" id="KW-1185">Reference proteome</keyword>
<proteinExistence type="predicted"/>
<keyword evidence="5" id="KW-0030">Aminoacyl-tRNA synthetase</keyword>
<dbReference type="AlphaFoldDB" id="A0A9W7DVY1"/>
<dbReference type="InterPro" id="IPR023457">
    <property type="entry name" value="Met-tRNA_synth_2"/>
</dbReference>
<dbReference type="EMBL" id="BRXZ01004854">
    <property type="protein sequence ID" value="GMH56180.1"/>
    <property type="molecule type" value="Genomic_DNA"/>
</dbReference>
<dbReference type="GO" id="GO:0006431">
    <property type="term" value="P:methionyl-tRNA aminoacylation"/>
    <property type="evidence" value="ECO:0007669"/>
    <property type="project" value="TreeGrafter"/>
</dbReference>
<dbReference type="Gene3D" id="3.40.50.620">
    <property type="entry name" value="HUPs"/>
    <property type="match status" value="1"/>
</dbReference>
<organism evidence="7 8">
    <name type="scientific">Triparma retinervis</name>
    <dbReference type="NCBI Taxonomy" id="2557542"/>
    <lineage>
        <taxon>Eukaryota</taxon>
        <taxon>Sar</taxon>
        <taxon>Stramenopiles</taxon>
        <taxon>Ochrophyta</taxon>
        <taxon>Bolidophyceae</taxon>
        <taxon>Parmales</taxon>
        <taxon>Triparmaceae</taxon>
        <taxon>Triparma</taxon>
    </lineage>
</organism>
<dbReference type="SUPFAM" id="SSF52374">
    <property type="entry name" value="Nucleotidylyl transferase"/>
    <property type="match status" value="1"/>
</dbReference>
<dbReference type="GO" id="GO:0004825">
    <property type="term" value="F:methionine-tRNA ligase activity"/>
    <property type="evidence" value="ECO:0007669"/>
    <property type="project" value="InterPro"/>
</dbReference>
<dbReference type="PANTHER" id="PTHR43326:SF1">
    <property type="entry name" value="METHIONINE--TRNA LIGASE, MITOCHONDRIAL"/>
    <property type="match status" value="1"/>
</dbReference>
<dbReference type="InterPro" id="IPR015413">
    <property type="entry name" value="Methionyl/Leucyl_tRNA_Synth"/>
</dbReference>
<evidence type="ECO:0000313" key="7">
    <source>
        <dbReference type="EMBL" id="GMH56180.1"/>
    </source>
</evidence>
<sequence>MQPPSHLPGIPYPGIPYPGIPYPGIPYQSYTTGRPSWLGTGVDEHGEKVELNARIAGVETREFCDRVAGTFEELTEKVGVGKEAFVRTTSEEHMEGAKMLWRAMEENGDIYKGVYEGWYSVRDEAFYPESELIRDEVTGEMVAPTGAEVEWREKEER</sequence>
<gene>
    <name evidence="7" type="ORF">TrRE_jg1428</name>
</gene>
<reference evidence="7" key="1">
    <citation type="submission" date="2022-07" db="EMBL/GenBank/DDBJ databases">
        <title>Genome analysis of Parmales, a sister group of diatoms, reveals the evolutionary specialization of diatoms from phago-mixotrophs to photoautotrophs.</title>
        <authorList>
            <person name="Ban H."/>
            <person name="Sato S."/>
            <person name="Yoshikawa S."/>
            <person name="Kazumasa Y."/>
            <person name="Nakamura Y."/>
            <person name="Ichinomiya M."/>
            <person name="Saitoh K."/>
            <person name="Sato N."/>
            <person name="Blanc-Mathieu R."/>
            <person name="Endo H."/>
            <person name="Kuwata A."/>
            <person name="Ogata H."/>
        </authorList>
    </citation>
    <scope>NUCLEOTIDE SEQUENCE</scope>
</reference>
<dbReference type="InterPro" id="IPR014729">
    <property type="entry name" value="Rossmann-like_a/b/a_fold"/>
</dbReference>
<evidence type="ECO:0000259" key="6">
    <source>
        <dbReference type="Pfam" id="PF09334"/>
    </source>
</evidence>
<accession>A0A9W7DVY1</accession>
<name>A0A9W7DVY1_9STRA</name>
<dbReference type="Pfam" id="PF09334">
    <property type="entry name" value="tRNA-synt_1g"/>
    <property type="match status" value="1"/>
</dbReference>
<keyword evidence="1" id="KW-0436">Ligase</keyword>
<protein>
    <recommendedName>
        <fullName evidence="6">Methionyl/Leucyl tRNA synthetase domain-containing protein</fullName>
    </recommendedName>
</protein>
<keyword evidence="3" id="KW-0067">ATP-binding</keyword>
<keyword evidence="2" id="KW-0547">Nucleotide-binding</keyword>
<dbReference type="OrthoDB" id="24670at2759"/>
<comment type="caution">
    <text evidence="7">The sequence shown here is derived from an EMBL/GenBank/DDBJ whole genome shotgun (WGS) entry which is preliminary data.</text>
</comment>
<dbReference type="GO" id="GO:0005524">
    <property type="term" value="F:ATP binding"/>
    <property type="evidence" value="ECO:0007669"/>
    <property type="project" value="UniProtKB-KW"/>
</dbReference>